<dbReference type="EMBL" id="WBZB01000047">
    <property type="protein sequence ID" value="KAB3527065.1"/>
    <property type="molecule type" value="Genomic_DNA"/>
</dbReference>
<dbReference type="AlphaFoldDB" id="A0A833MCY3"/>
<comment type="caution">
    <text evidence="2">The sequence shown here is derived from an EMBL/GenBank/DDBJ whole genome shotgun (WGS) entry which is preliminary data.</text>
</comment>
<evidence type="ECO:0000313" key="3">
    <source>
        <dbReference type="Proteomes" id="UP000465601"/>
    </source>
</evidence>
<sequence>MDQIISNFKKSIKTVLVNINDQTYEIPISYSMSAHKVYDDKIKKCNDKMEAFYTMLFEMIQSNWKIINDDIPFTLEFKDMKAISKGDIEKIIEIIYRESGYFTQLESVLGMKDTSSYEKFYLLHEKEKKELDKLNKKMKKITDTTFKETLPKVPNFNNIAIRHNHFSWINEHIETINRVNELYNNNVVQMIERFQMQNVVNSNRTIIEAANMFSQQALEAMANIKAVTGIFDSDIFATVKNAMINSSRITNVIEHQRILFSETMMDYRIAFEAQDRIREFVEFTNEISRRITPFLFDLNAISIAQNHLKAYLKNRTKKLYGLGWCIGNIEHEEVIERLYSDCDKLSDEEISEIITNYFESNNYEVLDKLVSSWEQMSYYQPFLKLSDDAVNFYKMGKYWPGVDAFTIMLEGAIRNFANDRYKVFETSIWKYITPLKKESDELMDYLTEYFFVQFKAYYASFSPENTEVVPDFNRNKIKHGIITDYDKKEYVLKLILMVNDILMIISSLSEMEAA</sequence>
<protein>
    <submittedName>
        <fullName evidence="2">Uncharacterized protein</fullName>
    </submittedName>
</protein>
<evidence type="ECO:0000256" key="1">
    <source>
        <dbReference type="SAM" id="Coils"/>
    </source>
</evidence>
<proteinExistence type="predicted"/>
<dbReference type="Proteomes" id="UP000465601">
    <property type="component" value="Unassembled WGS sequence"/>
</dbReference>
<keyword evidence="1" id="KW-0175">Coiled coil</keyword>
<accession>A0A833MCY3</accession>
<name>A0A833MCY3_9FIRM</name>
<dbReference type="RefSeq" id="WP_151866760.1">
    <property type="nucleotide sequence ID" value="NZ_WBZB01000047.1"/>
</dbReference>
<reference evidence="2 3" key="1">
    <citation type="submission" date="2019-10" db="EMBL/GenBank/DDBJ databases">
        <title>Alkaliphilus serpentinus sp. nov. and Alkaliphilus pronyensis sp. nov., two novel anaerobic alkaliphilic species isolated from the serpentinized-hosted hydrothermal field of the Prony Bay (New Caledonia).</title>
        <authorList>
            <person name="Postec A."/>
        </authorList>
    </citation>
    <scope>NUCLEOTIDE SEQUENCE [LARGE SCALE GENOMIC DNA]</scope>
    <source>
        <strain evidence="2 3">LacT</strain>
    </source>
</reference>
<evidence type="ECO:0000313" key="2">
    <source>
        <dbReference type="EMBL" id="KAB3527065.1"/>
    </source>
</evidence>
<gene>
    <name evidence="2" type="ORF">F8153_12865</name>
</gene>
<feature type="coiled-coil region" evidence="1">
    <location>
        <begin position="117"/>
        <end position="144"/>
    </location>
</feature>
<dbReference type="OrthoDB" id="1947005at2"/>
<keyword evidence="3" id="KW-1185">Reference proteome</keyword>
<organism evidence="2 3">
    <name type="scientific">Alkaliphilus serpentinus</name>
    <dbReference type="NCBI Taxonomy" id="1482731"/>
    <lineage>
        <taxon>Bacteria</taxon>
        <taxon>Bacillati</taxon>
        <taxon>Bacillota</taxon>
        <taxon>Clostridia</taxon>
        <taxon>Peptostreptococcales</taxon>
        <taxon>Natronincolaceae</taxon>
        <taxon>Alkaliphilus</taxon>
    </lineage>
</organism>